<evidence type="ECO:0000313" key="2">
    <source>
        <dbReference type="Proteomes" id="UP000238358"/>
    </source>
</evidence>
<dbReference type="Proteomes" id="UP000238358">
    <property type="component" value="Chromosome"/>
</dbReference>
<dbReference type="RefSeq" id="WP_106669693.1">
    <property type="nucleotide sequence ID" value="NZ_CP027569.1"/>
</dbReference>
<dbReference type="AlphaFoldDB" id="A0A2S0M4L7"/>
<sequence>MKHYNEYVDNCGRHYKAIPMFSGDPYTLCYYREKTGGWHRMKQLMVRTTLAEARKDLDEYAAKKSWTGIA</sequence>
<evidence type="ECO:0000313" key="1">
    <source>
        <dbReference type="EMBL" id="AVO26399.1"/>
    </source>
</evidence>
<gene>
    <name evidence="1" type="ORF">C6Y28_01470</name>
</gene>
<reference evidence="1 2" key="1">
    <citation type="journal article" date="2018" name="Genome Announc.">
        <title>Complete genomes of two Megasphaera elsdenii strains, NCIMB 702410 and ATCC 25940.</title>
        <authorList>
            <person name="Hatmaker E.A."/>
            <person name="O'Dell K."/>
            <person name="Riley L.A."/>
            <person name="Klingeman D.M."/>
            <person name="Guss A.M."/>
        </authorList>
    </citation>
    <scope>NUCLEOTIDE SEQUENCE [LARGE SCALE GENOMIC DNA]</scope>
    <source>
        <strain evidence="1 2">NCIMB702410</strain>
    </source>
</reference>
<dbReference type="EMBL" id="CP027569">
    <property type="protein sequence ID" value="AVO26399.1"/>
    <property type="molecule type" value="Genomic_DNA"/>
</dbReference>
<dbReference type="OrthoDB" id="1622974at2"/>
<name>A0A2S0M4L7_MEGEL</name>
<accession>A0A2S0M4L7</accession>
<protein>
    <submittedName>
        <fullName evidence="1">Uncharacterized protein</fullName>
    </submittedName>
</protein>
<proteinExistence type="predicted"/>
<organism evidence="1 2">
    <name type="scientific">Megasphaera elsdenii</name>
    <dbReference type="NCBI Taxonomy" id="907"/>
    <lineage>
        <taxon>Bacteria</taxon>
        <taxon>Bacillati</taxon>
        <taxon>Bacillota</taxon>
        <taxon>Negativicutes</taxon>
        <taxon>Veillonellales</taxon>
        <taxon>Veillonellaceae</taxon>
        <taxon>Megasphaera</taxon>
    </lineage>
</organism>